<protein>
    <submittedName>
        <fullName evidence="1">Uncharacterized protein</fullName>
    </submittedName>
</protein>
<accession>A0ABN7ZHZ5</accession>
<name>A0ABN7ZHZ5_9BURK</name>
<gene>
    <name evidence="1" type="ORF">LMG32289_05456</name>
</gene>
<keyword evidence="2" id="KW-1185">Reference proteome</keyword>
<dbReference type="RefSeq" id="WP_223994067.1">
    <property type="nucleotide sequence ID" value="NZ_CAJZAG010000012.1"/>
</dbReference>
<evidence type="ECO:0000313" key="1">
    <source>
        <dbReference type="EMBL" id="CAG9183895.1"/>
    </source>
</evidence>
<organism evidence="1 2">
    <name type="scientific">Cupriavidus pampae</name>
    <dbReference type="NCBI Taxonomy" id="659251"/>
    <lineage>
        <taxon>Bacteria</taxon>
        <taxon>Pseudomonadati</taxon>
        <taxon>Pseudomonadota</taxon>
        <taxon>Betaproteobacteria</taxon>
        <taxon>Burkholderiales</taxon>
        <taxon>Burkholderiaceae</taxon>
        <taxon>Cupriavidus</taxon>
    </lineage>
</organism>
<reference evidence="1 2" key="1">
    <citation type="submission" date="2021-08" db="EMBL/GenBank/DDBJ databases">
        <authorList>
            <person name="Peeters C."/>
        </authorList>
    </citation>
    <scope>NUCLEOTIDE SEQUENCE [LARGE SCALE GENOMIC DNA]</scope>
    <source>
        <strain evidence="1 2">LMG 32289</strain>
    </source>
</reference>
<dbReference type="Proteomes" id="UP000706525">
    <property type="component" value="Unassembled WGS sequence"/>
</dbReference>
<sequence>MVARYKRNEGLHTSAADAKTNILLHLHRYGVFDWRRGLRKAELGFAAYPDYDFARPQGAAFAVAKLVREMEDDDLIGWYVDERRHGGYYLKPAGVASAAALAAVVNIAADSLPMQADTVSGATAATATQAVA</sequence>
<dbReference type="EMBL" id="CAJZAG010000012">
    <property type="protein sequence ID" value="CAG9183895.1"/>
    <property type="molecule type" value="Genomic_DNA"/>
</dbReference>
<proteinExistence type="predicted"/>
<evidence type="ECO:0000313" key="2">
    <source>
        <dbReference type="Proteomes" id="UP000706525"/>
    </source>
</evidence>
<comment type="caution">
    <text evidence="1">The sequence shown here is derived from an EMBL/GenBank/DDBJ whole genome shotgun (WGS) entry which is preliminary data.</text>
</comment>